<proteinExistence type="predicted"/>
<reference evidence="1" key="1">
    <citation type="submission" date="2022-11" db="EMBL/GenBank/DDBJ databases">
        <authorList>
            <person name="Petersen C."/>
        </authorList>
    </citation>
    <scope>NUCLEOTIDE SEQUENCE</scope>
    <source>
        <strain evidence="1">IBT 20477</strain>
    </source>
</reference>
<organism evidence="1 2">
    <name type="scientific">Penicillium cf. viridicatum</name>
    <dbReference type="NCBI Taxonomy" id="2972119"/>
    <lineage>
        <taxon>Eukaryota</taxon>
        <taxon>Fungi</taxon>
        <taxon>Dikarya</taxon>
        <taxon>Ascomycota</taxon>
        <taxon>Pezizomycotina</taxon>
        <taxon>Eurotiomycetes</taxon>
        <taxon>Eurotiomycetidae</taxon>
        <taxon>Eurotiales</taxon>
        <taxon>Aspergillaceae</taxon>
        <taxon>Penicillium</taxon>
    </lineage>
</organism>
<keyword evidence="2" id="KW-1185">Reference proteome</keyword>
<comment type="caution">
    <text evidence="1">The sequence shown here is derived from an EMBL/GenBank/DDBJ whole genome shotgun (WGS) entry which is preliminary data.</text>
</comment>
<dbReference type="Gene3D" id="3.90.180.10">
    <property type="entry name" value="Medium-chain alcohol dehydrogenases, catalytic domain"/>
    <property type="match status" value="1"/>
</dbReference>
<sequence length="73" mass="8098">MSDIAGLALTKGAVVRGIMIGSKQQMEDTTRFIGTRNLSMAVGKTFKFDRDQVVEALNYLASGQHIRKFCIDF</sequence>
<reference evidence="1" key="2">
    <citation type="journal article" date="2023" name="IMA Fungus">
        <title>Comparative genomic study of the Penicillium genus elucidates a diverse pangenome and 15 lateral gene transfer events.</title>
        <authorList>
            <person name="Petersen C."/>
            <person name="Sorensen T."/>
            <person name="Nielsen M.R."/>
            <person name="Sondergaard T.E."/>
            <person name="Sorensen J.L."/>
            <person name="Fitzpatrick D.A."/>
            <person name="Frisvad J.C."/>
            <person name="Nielsen K.L."/>
        </authorList>
    </citation>
    <scope>NUCLEOTIDE SEQUENCE</scope>
    <source>
        <strain evidence="1">IBT 20477</strain>
    </source>
</reference>
<evidence type="ECO:0008006" key="3">
    <source>
        <dbReference type="Google" id="ProtNLM"/>
    </source>
</evidence>
<evidence type="ECO:0000313" key="2">
    <source>
        <dbReference type="Proteomes" id="UP001150942"/>
    </source>
</evidence>
<name>A0A9W9MWF7_9EURO</name>
<dbReference type="AlphaFoldDB" id="A0A9W9MWF7"/>
<protein>
    <recommendedName>
        <fullName evidence="3">Alcohol dehydrogenase</fullName>
    </recommendedName>
</protein>
<evidence type="ECO:0000313" key="1">
    <source>
        <dbReference type="EMBL" id="KAJ5208583.1"/>
    </source>
</evidence>
<accession>A0A9W9MWF7</accession>
<dbReference type="Gene3D" id="3.40.50.720">
    <property type="entry name" value="NAD(P)-binding Rossmann-like Domain"/>
    <property type="match status" value="1"/>
</dbReference>
<dbReference type="Proteomes" id="UP001150942">
    <property type="component" value="Unassembled WGS sequence"/>
</dbReference>
<dbReference type="OrthoDB" id="3509362at2759"/>
<dbReference type="EMBL" id="JAPQKQ010000002">
    <property type="protein sequence ID" value="KAJ5208583.1"/>
    <property type="molecule type" value="Genomic_DNA"/>
</dbReference>
<gene>
    <name evidence="1" type="ORF">N7449_002962</name>
</gene>